<sequence length="515" mass="56099">MDMPTSAPQSRTFPLHSLPPEVFRLVARYWTDHPYGLPTAALSKSILRLSGDIADIASRAVRQAGGITDALLREVKVRGSRELIKRLLMMGADPTMKFPFSSNFWDRSWSHSAIDWAFRNQDIETVVVLLDTLPLDGLLNIKDPVGANIMESTSYTRIGGSFYLYMLNRGATLSLEHVGHILLMNQSDTIGVLKKKLDEAFLRQCAIAVVRRAAERWMGKHEMAVDTILTEFSDGSPDFLVDPLIIAVRSHNWNVVHTLIKHGAGVFLSDEQLMQVLAAYITEGLTSKTIDIIDFVAPDRKPEWLRSAILAAASVGKIKPIKFLLDHAAATATSTSPSSESGTTPSVDLLTRAAEKAITAGHDQATIVLVQRGADLDRAFGGRTRALATACDKGSKAVVQALLDLGCDADAPDADGYTVLARAARHGHIAIVRYLVRRGVSVDGPDGAKRPLQEAVRNHHANVAKVLLQGGADPEMKDCYGVSALDVAEELHLDKMKRMLLSVGAAPKSAYFLRK</sequence>
<evidence type="ECO:0000256" key="3">
    <source>
        <dbReference type="PROSITE-ProRule" id="PRU00023"/>
    </source>
</evidence>
<feature type="repeat" description="ANK" evidence="3">
    <location>
        <begin position="415"/>
        <end position="447"/>
    </location>
</feature>
<keyword evidence="1" id="KW-0677">Repeat</keyword>
<accession>A0A139AX72</accession>
<proteinExistence type="predicted"/>
<dbReference type="Pfam" id="PF12796">
    <property type="entry name" value="Ank_2"/>
    <property type="match status" value="1"/>
</dbReference>
<evidence type="ECO:0000313" key="4">
    <source>
        <dbReference type="EMBL" id="KXS21307.1"/>
    </source>
</evidence>
<reference evidence="4 5" key="1">
    <citation type="journal article" date="2015" name="Genome Biol. Evol.">
        <title>Phylogenomic analyses indicate that early fungi evolved digesting cell walls of algal ancestors of land plants.</title>
        <authorList>
            <person name="Chang Y."/>
            <person name="Wang S."/>
            <person name="Sekimoto S."/>
            <person name="Aerts A.L."/>
            <person name="Choi C."/>
            <person name="Clum A."/>
            <person name="LaButti K.M."/>
            <person name="Lindquist E.A."/>
            <person name="Yee Ngan C."/>
            <person name="Ohm R.A."/>
            <person name="Salamov A.A."/>
            <person name="Grigoriev I.V."/>
            <person name="Spatafora J.W."/>
            <person name="Berbee M.L."/>
        </authorList>
    </citation>
    <scope>NUCLEOTIDE SEQUENCE [LARGE SCALE GENOMIC DNA]</scope>
    <source>
        <strain evidence="4 5">JEL478</strain>
    </source>
</reference>
<keyword evidence="2 3" id="KW-0040">ANK repeat</keyword>
<gene>
    <name evidence="4" type="ORF">M427DRAFT_315991</name>
</gene>
<dbReference type="OrthoDB" id="2093540at2759"/>
<dbReference type="STRING" id="1344416.A0A139AX72"/>
<dbReference type="InterPro" id="IPR051631">
    <property type="entry name" value="Ankyrin-KH/SAM_domain"/>
</dbReference>
<dbReference type="SUPFAM" id="SSF48403">
    <property type="entry name" value="Ankyrin repeat"/>
    <property type="match status" value="1"/>
</dbReference>
<organism evidence="4 5">
    <name type="scientific">Gonapodya prolifera (strain JEL478)</name>
    <name type="common">Monoblepharis prolifera</name>
    <dbReference type="NCBI Taxonomy" id="1344416"/>
    <lineage>
        <taxon>Eukaryota</taxon>
        <taxon>Fungi</taxon>
        <taxon>Fungi incertae sedis</taxon>
        <taxon>Chytridiomycota</taxon>
        <taxon>Chytridiomycota incertae sedis</taxon>
        <taxon>Monoblepharidomycetes</taxon>
        <taxon>Monoblepharidales</taxon>
        <taxon>Gonapodyaceae</taxon>
        <taxon>Gonapodya</taxon>
    </lineage>
</organism>
<dbReference type="PANTHER" id="PTHR23206">
    <property type="entry name" value="MASK PROTEIN"/>
    <property type="match status" value="1"/>
</dbReference>
<evidence type="ECO:0000256" key="2">
    <source>
        <dbReference type="ARBA" id="ARBA00023043"/>
    </source>
</evidence>
<protein>
    <submittedName>
        <fullName evidence="4">Ankyrin</fullName>
    </submittedName>
</protein>
<dbReference type="SMART" id="SM00248">
    <property type="entry name" value="ANK"/>
    <property type="match status" value="6"/>
</dbReference>
<evidence type="ECO:0000313" key="5">
    <source>
        <dbReference type="Proteomes" id="UP000070544"/>
    </source>
</evidence>
<dbReference type="PROSITE" id="PS50088">
    <property type="entry name" value="ANK_REPEAT"/>
    <property type="match status" value="2"/>
</dbReference>
<dbReference type="Gene3D" id="1.25.40.20">
    <property type="entry name" value="Ankyrin repeat-containing domain"/>
    <property type="match status" value="2"/>
</dbReference>
<dbReference type="AlphaFoldDB" id="A0A139AX72"/>
<keyword evidence="5" id="KW-1185">Reference proteome</keyword>
<name>A0A139AX72_GONPJ</name>
<dbReference type="InterPro" id="IPR036770">
    <property type="entry name" value="Ankyrin_rpt-contain_sf"/>
</dbReference>
<dbReference type="EMBL" id="KQ965733">
    <property type="protein sequence ID" value="KXS21307.1"/>
    <property type="molecule type" value="Genomic_DNA"/>
</dbReference>
<dbReference type="PROSITE" id="PS50297">
    <property type="entry name" value="ANK_REP_REGION"/>
    <property type="match status" value="2"/>
</dbReference>
<feature type="repeat" description="ANK" evidence="3">
    <location>
        <begin position="447"/>
        <end position="479"/>
    </location>
</feature>
<dbReference type="Proteomes" id="UP000070544">
    <property type="component" value="Unassembled WGS sequence"/>
</dbReference>
<evidence type="ECO:0000256" key="1">
    <source>
        <dbReference type="ARBA" id="ARBA00022737"/>
    </source>
</evidence>
<dbReference type="InterPro" id="IPR002110">
    <property type="entry name" value="Ankyrin_rpt"/>
</dbReference>
<dbReference type="PANTHER" id="PTHR23206:SF8">
    <property type="entry name" value="ANKYRIN REPEAT AND KH DOMAIN-CONTAINING 1"/>
    <property type="match status" value="1"/>
</dbReference>